<dbReference type="Proteomes" id="UP000824140">
    <property type="component" value="Unassembled WGS sequence"/>
</dbReference>
<reference evidence="1" key="2">
    <citation type="journal article" date="2021" name="PeerJ">
        <title>Extensive microbial diversity within the chicken gut microbiome revealed by metagenomics and culture.</title>
        <authorList>
            <person name="Gilroy R."/>
            <person name="Ravi A."/>
            <person name="Getino M."/>
            <person name="Pursley I."/>
            <person name="Horton D.L."/>
            <person name="Alikhan N.F."/>
            <person name="Baker D."/>
            <person name="Gharbi K."/>
            <person name="Hall N."/>
            <person name="Watson M."/>
            <person name="Adriaenssens E.M."/>
            <person name="Foster-Nyarko E."/>
            <person name="Jarju S."/>
            <person name="Secka A."/>
            <person name="Antonio M."/>
            <person name="Oren A."/>
            <person name="Chaudhuri R.R."/>
            <person name="La Ragione R."/>
            <person name="Hildebrand F."/>
            <person name="Pallen M.J."/>
        </authorList>
    </citation>
    <scope>NUCLEOTIDE SEQUENCE</scope>
    <source>
        <strain evidence="1">13766</strain>
    </source>
</reference>
<reference evidence="1" key="1">
    <citation type="submission" date="2020-10" db="EMBL/GenBank/DDBJ databases">
        <authorList>
            <person name="Gilroy R."/>
        </authorList>
    </citation>
    <scope>NUCLEOTIDE SEQUENCE</scope>
    <source>
        <strain evidence="1">13766</strain>
    </source>
</reference>
<feature type="non-terminal residue" evidence="1">
    <location>
        <position position="1"/>
    </location>
</feature>
<accession>A0A9D1G198</accession>
<protein>
    <submittedName>
        <fullName evidence="1">VanZ family protein</fullName>
    </submittedName>
</protein>
<sequence length="88" mass="10208">SSFTYYVTWNTYVATEDILSESQAYEQVKAGNFEQYVPFQPGDILYINQCELAYLYDTKGFYQPVYEFSGYLNGDENPWACRIPALAK</sequence>
<proteinExistence type="predicted"/>
<organism evidence="1 2">
    <name type="scientific">Candidatus Alectryocaccomicrobium excrementavium</name>
    <dbReference type="NCBI Taxonomy" id="2840668"/>
    <lineage>
        <taxon>Bacteria</taxon>
        <taxon>Bacillati</taxon>
        <taxon>Bacillota</taxon>
        <taxon>Clostridia</taxon>
        <taxon>Candidatus Alectryocaccomicrobium</taxon>
    </lineage>
</organism>
<dbReference type="EMBL" id="DVJN01000204">
    <property type="protein sequence ID" value="HIS93468.1"/>
    <property type="molecule type" value="Genomic_DNA"/>
</dbReference>
<evidence type="ECO:0000313" key="1">
    <source>
        <dbReference type="EMBL" id="HIS93468.1"/>
    </source>
</evidence>
<comment type="caution">
    <text evidence="1">The sequence shown here is derived from an EMBL/GenBank/DDBJ whole genome shotgun (WGS) entry which is preliminary data.</text>
</comment>
<evidence type="ECO:0000313" key="2">
    <source>
        <dbReference type="Proteomes" id="UP000824140"/>
    </source>
</evidence>
<name>A0A9D1G198_9FIRM</name>
<gene>
    <name evidence="1" type="ORF">IAA84_10665</name>
</gene>
<dbReference type="AlphaFoldDB" id="A0A9D1G198"/>